<keyword evidence="5" id="KW-1185">Reference proteome</keyword>
<evidence type="ECO:0000256" key="2">
    <source>
        <dbReference type="SAM" id="MobiDB-lite"/>
    </source>
</evidence>
<accession>A0A6A6U3E4</accession>
<dbReference type="GO" id="GO:0006915">
    <property type="term" value="P:apoptotic process"/>
    <property type="evidence" value="ECO:0007669"/>
    <property type="project" value="InterPro"/>
</dbReference>
<feature type="region of interest" description="Disordered" evidence="2">
    <location>
        <begin position="31"/>
        <end position="51"/>
    </location>
</feature>
<dbReference type="EMBL" id="MU004239">
    <property type="protein sequence ID" value="KAF2666196.1"/>
    <property type="molecule type" value="Genomic_DNA"/>
</dbReference>
<feature type="transmembrane region" description="Helical" evidence="3">
    <location>
        <begin position="384"/>
        <end position="402"/>
    </location>
</feature>
<dbReference type="PANTHER" id="PTHR37402">
    <property type="entry name" value="GRAM DOMAIN-CONTAINING PROTEIN 4"/>
    <property type="match status" value="1"/>
</dbReference>
<feature type="compositionally biased region" description="Basic residues" evidence="2">
    <location>
        <begin position="42"/>
        <end position="51"/>
    </location>
</feature>
<keyword evidence="3" id="KW-0812">Transmembrane</keyword>
<sequence length="587" mass="67346">MTTIIDGNDASQAAIPPQDVKLLEQKVYESQTLEDEPQGTRQKVKNLGHSAKRTTKKILHIDNTVEQIGHDQHPVSKEIDANAGFNPSQTLDVEAGTLKKLSDKIPKPHSVHELGHIMRHPIDAAQKQAAQTLDASENPHLSREDNDNLIDTHQQLKELEQVDLVDSTTEQRISELHKDLNNMEEEREQKRVAWLSSRYVSGARALRADQYRFPLLSTCRWTELVKQGETKKEEDPPHFDQEVLMQEGERLVITSSPIQSWASDLLKLRDWQNPTMTGLWLATWLGMWYINAVFTFVYLYAAFRVLQTRTPFDQRESLQEITQRADADDETSNTLGELVTRHGSSDWLEPVLDTIGPTAQPMLRSAADWMEILVNYPEAKTNRALGSILAILGVGLLVANFVSTESCLRATELLLILGFFLDKPLARRYPNYRSVLVPMHWILWDVPTNTETGFRYLRQRAQEMQKNGFRDQSEPTRRALIEPSSISIPDLMAAKCKWNKTDGSIVLTANEIYFMRSKPQQEMWRRRYEDIVQMSKGDGRTSLFKQNVHFLEIEFKGADVVKLEPLKKNDEVFNIIFAFSNLQWRQA</sequence>
<feature type="transmembrane region" description="Helical" evidence="3">
    <location>
        <begin position="279"/>
        <end position="301"/>
    </location>
</feature>
<dbReference type="InterPro" id="IPR037847">
    <property type="entry name" value="GRAMDC4"/>
</dbReference>
<keyword evidence="3" id="KW-0472">Membrane</keyword>
<feature type="coiled-coil region" evidence="1">
    <location>
        <begin position="166"/>
        <end position="193"/>
    </location>
</feature>
<keyword evidence="3" id="KW-1133">Transmembrane helix</keyword>
<dbReference type="Proteomes" id="UP000799302">
    <property type="component" value="Unassembled WGS sequence"/>
</dbReference>
<evidence type="ECO:0000313" key="5">
    <source>
        <dbReference type="Proteomes" id="UP000799302"/>
    </source>
</evidence>
<keyword evidence="1" id="KW-0175">Coiled coil</keyword>
<dbReference type="AlphaFoldDB" id="A0A6A6U3E4"/>
<organism evidence="4 5">
    <name type="scientific">Microthyrium microscopicum</name>
    <dbReference type="NCBI Taxonomy" id="703497"/>
    <lineage>
        <taxon>Eukaryota</taxon>
        <taxon>Fungi</taxon>
        <taxon>Dikarya</taxon>
        <taxon>Ascomycota</taxon>
        <taxon>Pezizomycotina</taxon>
        <taxon>Dothideomycetes</taxon>
        <taxon>Dothideomycetes incertae sedis</taxon>
        <taxon>Microthyriales</taxon>
        <taxon>Microthyriaceae</taxon>
        <taxon>Microthyrium</taxon>
    </lineage>
</organism>
<dbReference type="PANTHER" id="PTHR37402:SF1">
    <property type="entry name" value="GRAM DOMAIN-CONTAINING PROTEIN 4"/>
    <property type="match status" value="1"/>
</dbReference>
<evidence type="ECO:0000313" key="4">
    <source>
        <dbReference type="EMBL" id="KAF2666196.1"/>
    </source>
</evidence>
<proteinExistence type="predicted"/>
<name>A0A6A6U3E4_9PEZI</name>
<reference evidence="4" key="1">
    <citation type="journal article" date="2020" name="Stud. Mycol.">
        <title>101 Dothideomycetes genomes: a test case for predicting lifestyles and emergence of pathogens.</title>
        <authorList>
            <person name="Haridas S."/>
            <person name="Albert R."/>
            <person name="Binder M."/>
            <person name="Bloem J."/>
            <person name="Labutti K."/>
            <person name="Salamov A."/>
            <person name="Andreopoulos B."/>
            <person name="Baker S."/>
            <person name="Barry K."/>
            <person name="Bills G."/>
            <person name="Bluhm B."/>
            <person name="Cannon C."/>
            <person name="Castanera R."/>
            <person name="Culley D."/>
            <person name="Daum C."/>
            <person name="Ezra D."/>
            <person name="Gonzalez J."/>
            <person name="Henrissat B."/>
            <person name="Kuo A."/>
            <person name="Liang C."/>
            <person name="Lipzen A."/>
            <person name="Lutzoni F."/>
            <person name="Magnuson J."/>
            <person name="Mondo S."/>
            <person name="Nolan M."/>
            <person name="Ohm R."/>
            <person name="Pangilinan J."/>
            <person name="Park H.-J."/>
            <person name="Ramirez L."/>
            <person name="Alfaro M."/>
            <person name="Sun H."/>
            <person name="Tritt A."/>
            <person name="Yoshinaga Y."/>
            <person name="Zwiers L.-H."/>
            <person name="Turgeon B."/>
            <person name="Goodwin S."/>
            <person name="Spatafora J."/>
            <person name="Crous P."/>
            <person name="Grigoriev I."/>
        </authorList>
    </citation>
    <scope>NUCLEOTIDE SEQUENCE</scope>
    <source>
        <strain evidence="4">CBS 115976</strain>
    </source>
</reference>
<protein>
    <submittedName>
        <fullName evidence="4">Uncharacterized protein</fullName>
    </submittedName>
</protein>
<evidence type="ECO:0000256" key="1">
    <source>
        <dbReference type="SAM" id="Coils"/>
    </source>
</evidence>
<dbReference type="OrthoDB" id="1708389at2759"/>
<gene>
    <name evidence="4" type="ORF">BT63DRAFT_442479</name>
</gene>
<evidence type="ECO:0000256" key="3">
    <source>
        <dbReference type="SAM" id="Phobius"/>
    </source>
</evidence>